<evidence type="ECO:0000313" key="3">
    <source>
        <dbReference type="Proteomes" id="UP001529245"/>
    </source>
</evidence>
<accession>A0ABT6Y160</accession>
<reference evidence="2 3" key="1">
    <citation type="submission" date="2023-04" db="EMBL/GenBank/DDBJ databases">
        <title>A. sendaiensis sub sp. chiapanensis a novel subspecie with specific adaptation in bacterial cell wall isolated from an active volcano.</title>
        <authorList>
            <person name="Alvarez Gutierrez P.E."/>
            <person name="Ortiz Cortes L.Y."/>
        </authorList>
    </citation>
    <scope>NUCLEOTIDE SEQUENCE [LARGE SCALE GENOMIC DNA]</scope>
    <source>
        <strain evidence="2 3">PA2</strain>
    </source>
</reference>
<evidence type="ECO:0000313" key="2">
    <source>
        <dbReference type="EMBL" id="MDI9261063.1"/>
    </source>
</evidence>
<protein>
    <recommendedName>
        <fullName evidence="4">Flp pilus assembly protein TadB</fullName>
    </recommendedName>
</protein>
<dbReference type="RefSeq" id="WP_283204471.1">
    <property type="nucleotide sequence ID" value="NZ_JASGCB010000031.1"/>
</dbReference>
<sequence length="294" mass="34421">MLYVLLPLLFIWAGWPIVKRIDPVVGDTWYRIRRQYRLTEGKSTAERIKRLVYGYLEAAIPAAWLQPFDRILVLSGQAGKRRALDVLLIQAGMLAIVIFLAVWAKHTPTWFILLYGFLVMVIPWRRWYRRIQTRRRDAAWQVRQLKRRFVSLLRRRIPLEEALWQIARDAAAQRTDFGRRFVARMQEARVRPLGDALHDLAEEFRVPELTRFVQAIRHAEANSLGSLADILETQIRDESAQLDELVEAEKNAMQLKLRMMSVVMFVYILGWAGYFAFAVFRHQIQTGQGILGLF</sequence>
<dbReference type="EMBL" id="JASGCB010000031">
    <property type="protein sequence ID" value="MDI9261063.1"/>
    <property type="molecule type" value="Genomic_DNA"/>
</dbReference>
<evidence type="ECO:0008006" key="4">
    <source>
        <dbReference type="Google" id="ProtNLM"/>
    </source>
</evidence>
<dbReference type="Proteomes" id="UP001529245">
    <property type="component" value="Unassembled WGS sequence"/>
</dbReference>
<evidence type="ECO:0000256" key="1">
    <source>
        <dbReference type="SAM" id="Phobius"/>
    </source>
</evidence>
<feature type="transmembrane region" description="Helical" evidence="1">
    <location>
        <begin position="259"/>
        <end position="280"/>
    </location>
</feature>
<keyword evidence="1" id="KW-1133">Transmembrane helix</keyword>
<keyword evidence="1" id="KW-0472">Membrane</keyword>
<name>A0ABT6Y160_ALISE</name>
<organism evidence="2 3">
    <name type="scientific">Alicyclobacillus sendaiensis PA2</name>
    <dbReference type="NCBI Taxonomy" id="3029425"/>
    <lineage>
        <taxon>Bacteria</taxon>
        <taxon>Bacillati</taxon>
        <taxon>Bacillota</taxon>
        <taxon>Bacilli</taxon>
        <taxon>Bacillales</taxon>
        <taxon>Alicyclobacillaceae</taxon>
        <taxon>Alicyclobacillus</taxon>
    </lineage>
</organism>
<feature type="transmembrane region" description="Helical" evidence="1">
    <location>
        <begin position="84"/>
        <end position="104"/>
    </location>
</feature>
<gene>
    <name evidence="2" type="ORF">QID03_12930</name>
</gene>
<comment type="caution">
    <text evidence="2">The sequence shown here is derived from an EMBL/GenBank/DDBJ whole genome shotgun (WGS) entry which is preliminary data.</text>
</comment>
<keyword evidence="3" id="KW-1185">Reference proteome</keyword>
<keyword evidence="1" id="KW-0812">Transmembrane</keyword>
<feature type="transmembrane region" description="Helical" evidence="1">
    <location>
        <begin position="110"/>
        <end position="128"/>
    </location>
</feature>
<proteinExistence type="predicted"/>